<name>A0ABP8CRP4_9FLAO</name>
<evidence type="ECO:0000313" key="1">
    <source>
        <dbReference type="EMBL" id="GAA4242596.1"/>
    </source>
</evidence>
<dbReference type="EMBL" id="BAABCB010000015">
    <property type="protein sequence ID" value="GAA4242596.1"/>
    <property type="molecule type" value="Genomic_DNA"/>
</dbReference>
<reference evidence="2" key="1">
    <citation type="journal article" date="2019" name="Int. J. Syst. Evol. Microbiol.">
        <title>The Global Catalogue of Microorganisms (GCM) 10K type strain sequencing project: providing services to taxonomists for standard genome sequencing and annotation.</title>
        <authorList>
            <consortium name="The Broad Institute Genomics Platform"/>
            <consortium name="The Broad Institute Genome Sequencing Center for Infectious Disease"/>
            <person name="Wu L."/>
            <person name="Ma J."/>
        </authorList>
    </citation>
    <scope>NUCLEOTIDE SEQUENCE [LARGE SCALE GENOMIC DNA]</scope>
    <source>
        <strain evidence="2">JCM 17633</strain>
    </source>
</reference>
<organism evidence="1 2">
    <name type="scientific">Winogradskyella damuponensis</name>
    <dbReference type="NCBI Taxonomy" id="943939"/>
    <lineage>
        <taxon>Bacteria</taxon>
        <taxon>Pseudomonadati</taxon>
        <taxon>Bacteroidota</taxon>
        <taxon>Flavobacteriia</taxon>
        <taxon>Flavobacteriales</taxon>
        <taxon>Flavobacteriaceae</taxon>
        <taxon>Winogradskyella</taxon>
    </lineage>
</organism>
<dbReference type="Proteomes" id="UP001501682">
    <property type="component" value="Unassembled WGS sequence"/>
</dbReference>
<keyword evidence="2" id="KW-1185">Reference proteome</keyword>
<comment type="caution">
    <text evidence="1">The sequence shown here is derived from an EMBL/GenBank/DDBJ whole genome shotgun (WGS) entry which is preliminary data.</text>
</comment>
<proteinExistence type="predicted"/>
<gene>
    <name evidence="1" type="ORF">GCM10022292_13540</name>
</gene>
<sequence length="147" mass="17750">MVFHYQDTLKKISEFPEKSGVVYTKDSTSHRHAISHSDYVKNQRACTKNLRKKNTSEVYHFFKHNNGHPLTYKKERWYKDYFGIINELFRDYKSRFHTIVIHPNGDFFCMNYTDGNNKLLSDIAKGKRWEKHKNDFFEKLDYLNSIK</sequence>
<evidence type="ECO:0000313" key="2">
    <source>
        <dbReference type="Proteomes" id="UP001501682"/>
    </source>
</evidence>
<protein>
    <submittedName>
        <fullName evidence="1">Uncharacterized protein</fullName>
    </submittedName>
</protein>
<accession>A0ABP8CRP4</accession>